<dbReference type="PANTHER" id="PTHR11731">
    <property type="entry name" value="PROTEASE FAMILY S9B,C DIPEPTIDYL-PEPTIDASE IV-RELATED"/>
    <property type="match status" value="1"/>
</dbReference>
<dbReference type="Pfam" id="PF00326">
    <property type="entry name" value="Peptidase_S9"/>
    <property type="match status" value="1"/>
</dbReference>
<comment type="caution">
    <text evidence="13">The sequence shown here is derived from an EMBL/GenBank/DDBJ whole genome shotgun (WGS) entry which is preliminary data.</text>
</comment>
<evidence type="ECO:0000256" key="4">
    <source>
        <dbReference type="ARBA" id="ARBA00022801"/>
    </source>
</evidence>
<feature type="domain" description="Dipeptidylpeptidase IV N-terminal" evidence="8">
    <location>
        <begin position="85"/>
        <end position="439"/>
    </location>
</feature>
<protein>
    <submittedName>
        <fullName evidence="13">Dipeptidyl peptidase 4</fullName>
    </submittedName>
</protein>
<keyword evidence="5" id="KW-0325">Glycoprotein</keyword>
<evidence type="ECO:0000313" key="13">
    <source>
        <dbReference type="EMBL" id="KAE8278629.1"/>
    </source>
</evidence>
<dbReference type="Pfam" id="PF24509">
    <property type="entry name" value="TXNDC16_2nd"/>
    <property type="match status" value="1"/>
</dbReference>
<dbReference type="FunFam" id="3.40.50.1820:FF:000003">
    <property type="entry name" value="Dipeptidyl peptidase 4"/>
    <property type="match status" value="1"/>
</dbReference>
<dbReference type="GO" id="GO:0008239">
    <property type="term" value="F:dipeptidyl-peptidase activity"/>
    <property type="evidence" value="ECO:0007669"/>
    <property type="project" value="TreeGrafter"/>
</dbReference>
<feature type="domain" description="TXNDC16 N-terminal" evidence="10">
    <location>
        <begin position="754"/>
        <end position="857"/>
    </location>
</feature>
<dbReference type="InterPro" id="IPR036249">
    <property type="entry name" value="Thioredoxin-like_sf"/>
</dbReference>
<reference evidence="13 14" key="1">
    <citation type="submission" date="2019-07" db="EMBL/GenBank/DDBJ databases">
        <title>Chromosome genome assembly for large yellow croaker.</title>
        <authorList>
            <person name="Xiao S."/>
        </authorList>
    </citation>
    <scope>NUCLEOTIDE SEQUENCE [LARGE SCALE GENOMIC DNA]</scope>
    <source>
        <strain evidence="13">JMULYC20181020</strain>
        <tissue evidence="13">Muscle</tissue>
    </source>
</reference>
<dbReference type="Pfam" id="PF24510">
    <property type="entry name" value="TXNDC16_3rd"/>
    <property type="match status" value="1"/>
</dbReference>
<dbReference type="InterPro" id="IPR001375">
    <property type="entry name" value="Peptidase_S9_cat"/>
</dbReference>
<evidence type="ECO:0000259" key="12">
    <source>
        <dbReference type="Pfam" id="PF24510"/>
    </source>
</evidence>
<dbReference type="SUPFAM" id="SSF82171">
    <property type="entry name" value="DPP6 N-terminal domain-like"/>
    <property type="match status" value="1"/>
</dbReference>
<evidence type="ECO:0000256" key="3">
    <source>
        <dbReference type="ARBA" id="ARBA00022670"/>
    </source>
</evidence>
<dbReference type="InterPro" id="IPR057645">
    <property type="entry name" value="TXNDC16_3rd"/>
</dbReference>
<dbReference type="InterPro" id="IPR040522">
    <property type="entry name" value="DPPIV_rep"/>
</dbReference>
<proteinExistence type="predicted"/>
<dbReference type="Pfam" id="PF24508">
    <property type="entry name" value="TXNDC16_N"/>
    <property type="match status" value="1"/>
</dbReference>
<comment type="subcellular location">
    <subcellularLocation>
        <location evidence="1">Cell projection</location>
        <location evidence="1">Invadopodium membrane</location>
        <topology evidence="1">Single-pass type II membrane protein</topology>
    </subcellularLocation>
    <subcellularLocation>
        <location evidence="2">Cell projection</location>
        <location evidence="2">Lamellipodium membrane</location>
        <topology evidence="2">Single-pass type II membrane protein</topology>
    </subcellularLocation>
</comment>
<organism evidence="13 14">
    <name type="scientific">Larimichthys crocea</name>
    <name type="common">Large yellow croaker</name>
    <name type="synonym">Pseudosciaena crocea</name>
    <dbReference type="NCBI Taxonomy" id="215358"/>
    <lineage>
        <taxon>Eukaryota</taxon>
        <taxon>Metazoa</taxon>
        <taxon>Chordata</taxon>
        <taxon>Craniata</taxon>
        <taxon>Vertebrata</taxon>
        <taxon>Euteleostomi</taxon>
        <taxon>Actinopterygii</taxon>
        <taxon>Neopterygii</taxon>
        <taxon>Teleostei</taxon>
        <taxon>Neoteleostei</taxon>
        <taxon>Acanthomorphata</taxon>
        <taxon>Eupercaria</taxon>
        <taxon>Sciaenidae</taxon>
        <taxon>Larimichthys</taxon>
    </lineage>
</organism>
<gene>
    <name evidence="13" type="ORF">D5F01_LYC23546</name>
</gene>
<evidence type="ECO:0000256" key="1">
    <source>
        <dbReference type="ARBA" id="ARBA00004341"/>
    </source>
</evidence>
<dbReference type="InterPro" id="IPR002469">
    <property type="entry name" value="Peptidase_S9B_N"/>
</dbReference>
<dbReference type="Gene3D" id="3.40.30.10">
    <property type="entry name" value="Glutaredoxin"/>
    <property type="match status" value="1"/>
</dbReference>
<feature type="domain" description="TXNDC16 second thioredoxin-like" evidence="11">
    <location>
        <begin position="858"/>
        <end position="983"/>
    </location>
</feature>
<dbReference type="Gene3D" id="3.40.50.1820">
    <property type="entry name" value="alpha/beta hydrolase"/>
    <property type="match status" value="1"/>
</dbReference>
<dbReference type="CDD" id="cd02961">
    <property type="entry name" value="PDI_a_family"/>
    <property type="match status" value="1"/>
</dbReference>
<feature type="domain" description="Dipeptidyl peptidase 4 low complexity region" evidence="9">
    <location>
        <begin position="17"/>
        <end position="37"/>
    </location>
</feature>
<feature type="compositionally biased region" description="Low complexity" evidence="6">
    <location>
        <begin position="1480"/>
        <end position="1497"/>
    </location>
</feature>
<evidence type="ECO:0000256" key="2">
    <source>
        <dbReference type="ARBA" id="ARBA00004485"/>
    </source>
</evidence>
<keyword evidence="14" id="KW-1185">Reference proteome</keyword>
<dbReference type="InterPro" id="IPR002471">
    <property type="entry name" value="Pept_S9_AS"/>
</dbReference>
<dbReference type="InterPro" id="IPR029058">
    <property type="entry name" value="AB_hydrolase_fold"/>
</dbReference>
<dbReference type="PROSITE" id="PS00708">
    <property type="entry name" value="PRO_ENDOPEP_SER"/>
    <property type="match status" value="1"/>
</dbReference>
<dbReference type="InterPro" id="IPR050278">
    <property type="entry name" value="Serine_Prot_S9B/DPPIV"/>
</dbReference>
<dbReference type="Pfam" id="PF00930">
    <property type="entry name" value="DPPIV_N"/>
    <property type="match status" value="1"/>
</dbReference>
<evidence type="ECO:0000259" key="8">
    <source>
        <dbReference type="Pfam" id="PF00930"/>
    </source>
</evidence>
<evidence type="ECO:0000256" key="6">
    <source>
        <dbReference type="SAM" id="MobiDB-lite"/>
    </source>
</evidence>
<dbReference type="Gene3D" id="2.140.10.30">
    <property type="entry name" value="Dipeptidylpeptidase IV, N-terminal domain"/>
    <property type="match status" value="1"/>
</dbReference>
<feature type="domain" description="TXNDC16 third thioredoxin-like" evidence="12">
    <location>
        <begin position="984"/>
        <end position="1076"/>
    </location>
</feature>
<dbReference type="InterPro" id="IPR057642">
    <property type="entry name" value="TXNDC16_2nd"/>
</dbReference>
<accession>A0A6G0HHB6</accession>
<dbReference type="GO" id="GO:0004252">
    <property type="term" value="F:serine-type endopeptidase activity"/>
    <property type="evidence" value="ECO:0007669"/>
    <property type="project" value="InterPro"/>
</dbReference>
<dbReference type="SUPFAM" id="SSF53474">
    <property type="entry name" value="alpha/beta-Hydrolases"/>
    <property type="match status" value="1"/>
</dbReference>
<dbReference type="EMBL" id="REGW02000024">
    <property type="protein sequence ID" value="KAE8278629.1"/>
    <property type="molecule type" value="Genomic_DNA"/>
</dbReference>
<dbReference type="SUPFAM" id="SSF52833">
    <property type="entry name" value="Thioredoxin-like"/>
    <property type="match status" value="2"/>
</dbReference>
<dbReference type="Proteomes" id="UP000424527">
    <property type="component" value="Unassembled WGS sequence"/>
</dbReference>
<feature type="region of interest" description="Disordered" evidence="6">
    <location>
        <begin position="1447"/>
        <end position="1497"/>
    </location>
</feature>
<keyword evidence="3" id="KW-0645">Protease</keyword>
<evidence type="ECO:0000313" key="14">
    <source>
        <dbReference type="Proteomes" id="UP000424527"/>
    </source>
</evidence>
<evidence type="ECO:0000259" key="7">
    <source>
        <dbReference type="Pfam" id="PF00326"/>
    </source>
</evidence>
<evidence type="ECO:0000259" key="9">
    <source>
        <dbReference type="Pfam" id="PF18811"/>
    </source>
</evidence>
<feature type="domain" description="Peptidase S9 prolyl oligopeptidase catalytic" evidence="7">
    <location>
        <begin position="519"/>
        <end position="719"/>
    </location>
</feature>
<dbReference type="InterPro" id="IPR057639">
    <property type="entry name" value="TXNDC16_N"/>
</dbReference>
<dbReference type="Pfam" id="PF18811">
    <property type="entry name" value="DPPIV_rep"/>
    <property type="match status" value="1"/>
</dbReference>
<sequence>MVSIAKVLLGVFEKEEANQRTFTLEDVFNSTLKPKSYGMRWISDSKYLKKSQGSVFVHDVLTSESSVFLAKEYFDEKNAYDYQLSADHRYVAFMSNHSKLWRHSFTASYSLFDRETNKFIAPDIPHEVQYFAWAPQGNKLAYVWKNNVYIKTSPGSPPQQVTFNGEDNEIFNGVPDWVYEEEMFSTNQGLWWSPGGRHVAYVETNDTEVHTIEYSWYGDKQYPSTVSIPYPKPGTPNPTVRLFVVDTDNTTKITEVVVPAPFGSGEHYLASVTWVTDDRIAVQWLKRLQNDLLLQIYRLNGAAWDEVERLSEISPTGWIGRFSPSEPVFAPDNSYYLIRSDSKGYKHLHHVVNGNPTPITSGEWEVIDILKVLADSVYYSSNQEGGRPGGRNVYKWTKEKGSQCLTCGLHEKNCMYNSAYFSHNASFYRASCSGPGIPYHSLFNNQNNKVEDLEDNKAFSNLISDIQMPTMERATITIAGFKLWYQMFLPPGFDKSKKYPLLIDVYAGPCSQKADYIYRVSWSTYLASTEKIIVASFDGRGSGYQGDKLMHAIYKRLGTYEVEDQITAAREFIKMGFIDKDRVAIWGWSYGGYVTSMALGSGSGVFKCGMAVAPVSKWDYYDSIYTERYMLEPKENHAFYSNSTVTGRAKNFHSVQYLLVHGTADDNVHFQQAAEISEALVEEQVDFEAMWYTDKDHGLSGSAYPHVYTHMSHFLLRLTQRAQRGMSSMMWTCFAVFLLWMRSGGCTEKANTSDLIEYTAADFIDKLQSGKTMFVYFQHQVTPTISLFLAELEMSADALQDYGVMVGKVNCNKEQVQPYCTGERALHTAFLFRAGKEFSGFDLDTVFDVNSIVAEVLFAILREEIRYVHTDADLLAMEKAARGKKDIVLGYVRSLGTQEHRSMMATAYVYGSKYQFILITGGPVLEHLGVDERSVSSQVWFLHCRVRSVFTTQTSSERCHLTRMRKPLTTLNLHSFLQLMEAPLVSEVYDDPSSVQAPHFPYQQTPQVFLFSRPATEHLDRDTATTLAWRLRGLALLMLVHRQSPAVKTPDEYNVAYRLPEKSLELKYLTLHDLDEVLELFTYQEKEEEEKYDAYDEENDAIFVARSSLTVVLFYLKWDAVSEAVLGSFIEVAEKLADEQESKADVDSTVQMCAVNCVEWTDLCAAQSGGSLPIPFQPITAFPSVLLLRPQESAQHYKGMLGTQALHRFILMSRPASPALLSTQEEVTSFLQEVPLPGYKPDRVLGVFETQTHTGVSPFTEAAKSLRGEVLTGLLTDGLAEKWAAEHTVDLPAVFVFPSWRTHPATLSVSTSAEGLLTHINAALLHPLPELTVENLPSFLSLGKALLILFVGEEEDEIGQRQNQALVEEMRGLVESGGWRMEPYLACWIHLGRTPAVSQNTPIMASSVLQWLQRIEDSTETPAGTLGENSWPPAVDFYDFLKIMDTQEADSHTPEEEEEEVDEEEANVEEDLVVEEETDSSSSSPAPDNNPNTHSEL</sequence>
<evidence type="ECO:0000259" key="10">
    <source>
        <dbReference type="Pfam" id="PF24508"/>
    </source>
</evidence>
<evidence type="ECO:0000259" key="11">
    <source>
        <dbReference type="Pfam" id="PF24509"/>
    </source>
</evidence>
<dbReference type="GO" id="GO:0006508">
    <property type="term" value="P:proteolysis"/>
    <property type="evidence" value="ECO:0007669"/>
    <property type="project" value="UniProtKB-KW"/>
</dbReference>
<feature type="compositionally biased region" description="Acidic residues" evidence="6">
    <location>
        <begin position="1455"/>
        <end position="1479"/>
    </location>
</feature>
<keyword evidence="4" id="KW-0378">Hydrolase</keyword>
<dbReference type="GO" id="GO:0031258">
    <property type="term" value="C:lamellipodium membrane"/>
    <property type="evidence" value="ECO:0007669"/>
    <property type="project" value="UniProtKB-SubCell"/>
</dbReference>
<dbReference type="PANTHER" id="PTHR11731:SF205">
    <property type="entry name" value="DIPEPTIDYL PEPTIDASE 4"/>
    <property type="match status" value="1"/>
</dbReference>
<name>A0A6G0HHB6_LARCR</name>
<evidence type="ECO:0000256" key="5">
    <source>
        <dbReference type="ARBA" id="ARBA00023180"/>
    </source>
</evidence>